<dbReference type="RefSeq" id="WP_186504973.1">
    <property type="nucleotide sequence ID" value="NZ_JACNEP010000001.1"/>
</dbReference>
<sequence>MNEQQSNQKAKLNQKLQAISTLLTQVEVPENEWQVIEESVNDLAIRLTALGFSQQMKSDEEFDWF</sequence>
<dbReference type="Proteomes" id="UP000601768">
    <property type="component" value="Unassembled WGS sequence"/>
</dbReference>
<accession>A0A8J6ISB5</accession>
<dbReference type="AlphaFoldDB" id="A0A8J6ISB5"/>
<proteinExistence type="predicted"/>
<gene>
    <name evidence="1" type="ORF">H8B19_01345</name>
</gene>
<evidence type="ECO:0000313" key="2">
    <source>
        <dbReference type="Proteomes" id="UP000601768"/>
    </source>
</evidence>
<organism evidence="1 2">
    <name type="scientific">Neptunicella marina</name>
    <dbReference type="NCBI Taxonomy" id="2125989"/>
    <lineage>
        <taxon>Bacteria</taxon>
        <taxon>Pseudomonadati</taxon>
        <taxon>Pseudomonadota</taxon>
        <taxon>Gammaproteobacteria</taxon>
        <taxon>Alteromonadales</taxon>
        <taxon>Alteromonadaceae</taxon>
        <taxon>Neptunicella</taxon>
    </lineage>
</organism>
<protein>
    <submittedName>
        <fullName evidence="1">Uncharacterized protein</fullName>
    </submittedName>
</protein>
<dbReference type="EMBL" id="JACNEP010000001">
    <property type="protein sequence ID" value="MBC3764503.1"/>
    <property type="molecule type" value="Genomic_DNA"/>
</dbReference>
<evidence type="ECO:0000313" key="1">
    <source>
        <dbReference type="EMBL" id="MBC3764503.1"/>
    </source>
</evidence>
<comment type="caution">
    <text evidence="1">The sequence shown here is derived from an EMBL/GenBank/DDBJ whole genome shotgun (WGS) entry which is preliminary data.</text>
</comment>
<name>A0A8J6ISB5_9ALTE</name>
<reference evidence="1" key="2">
    <citation type="submission" date="2020-08" db="EMBL/GenBank/DDBJ databases">
        <authorList>
            <person name="Lai Q."/>
        </authorList>
    </citation>
    <scope>NUCLEOTIDE SEQUENCE</scope>
    <source>
        <strain evidence="1">S27-2</strain>
    </source>
</reference>
<keyword evidence="2" id="KW-1185">Reference proteome</keyword>
<reference evidence="1" key="1">
    <citation type="journal article" date="2018" name="Int. J. Syst. Evol. Microbiol.">
        <title>Neptunicella marina gen. nov., sp. nov., isolated from surface seawater.</title>
        <authorList>
            <person name="Liu X."/>
            <person name="Lai Q."/>
            <person name="Du Y."/>
            <person name="Zhang X."/>
            <person name="Liu Z."/>
            <person name="Sun F."/>
            <person name="Shao Z."/>
        </authorList>
    </citation>
    <scope>NUCLEOTIDE SEQUENCE</scope>
    <source>
        <strain evidence="1">S27-2</strain>
    </source>
</reference>